<dbReference type="InterPro" id="IPR002110">
    <property type="entry name" value="Ankyrin_rpt"/>
</dbReference>
<comment type="caution">
    <text evidence="4">The sequence shown here is derived from an EMBL/GenBank/DDBJ whole genome shotgun (WGS) entry which is preliminary data.</text>
</comment>
<dbReference type="PRINTS" id="PR01415">
    <property type="entry name" value="ANKYRIN"/>
</dbReference>
<protein>
    <submittedName>
        <fullName evidence="4">Uncharacterized protein</fullName>
    </submittedName>
</protein>
<keyword evidence="1" id="KW-0677">Repeat</keyword>
<dbReference type="STRING" id="74557.A0A1W0A9Y8"/>
<accession>A0A1W0A9Y8</accession>
<dbReference type="AlphaFoldDB" id="A0A1W0A9Y8"/>
<dbReference type="PANTHER" id="PTHR24171">
    <property type="entry name" value="ANKYRIN REPEAT DOMAIN-CONTAINING PROTEIN 39-RELATED"/>
    <property type="match status" value="1"/>
</dbReference>
<dbReference type="EMBL" id="JNBS01000276">
    <property type="protein sequence ID" value="OQS07114.1"/>
    <property type="molecule type" value="Genomic_DNA"/>
</dbReference>
<dbReference type="Pfam" id="PF12796">
    <property type="entry name" value="Ank_2"/>
    <property type="match status" value="1"/>
</dbReference>
<dbReference type="Gene3D" id="1.25.40.20">
    <property type="entry name" value="Ankyrin repeat-containing domain"/>
    <property type="match status" value="1"/>
</dbReference>
<keyword evidence="5" id="KW-1185">Reference proteome</keyword>
<reference evidence="4 5" key="1">
    <citation type="journal article" date="2014" name="Genome Biol. Evol.">
        <title>The secreted proteins of Achlya hypogyna and Thraustotheca clavata identify the ancestral oomycete secretome and reveal gene acquisitions by horizontal gene transfer.</title>
        <authorList>
            <person name="Misner I."/>
            <person name="Blouin N."/>
            <person name="Leonard G."/>
            <person name="Richards T.A."/>
            <person name="Lane C.E."/>
        </authorList>
    </citation>
    <scope>NUCLEOTIDE SEQUENCE [LARGE SCALE GENOMIC DNA]</scope>
    <source>
        <strain evidence="4 5">ATCC 34112</strain>
    </source>
</reference>
<sequence length="157" mass="16932">MADKNIWVCASDGDVDAVKRYLDSGVSVDAQDENGYTPLQAAVSYNQLDLVELLLSKGANVSLGDNDDETPLHFCENVEIAQLLLAHGASLNAKNSDGRTPLDAAIDDENDELRDFYINQGGESSGIMSDEHATEEQLKALMEGLENGQISLADDED</sequence>
<evidence type="ECO:0000313" key="4">
    <source>
        <dbReference type="EMBL" id="OQS07114.1"/>
    </source>
</evidence>
<dbReference type="OrthoDB" id="47198at2759"/>
<organism evidence="4 5">
    <name type="scientific">Thraustotheca clavata</name>
    <dbReference type="NCBI Taxonomy" id="74557"/>
    <lineage>
        <taxon>Eukaryota</taxon>
        <taxon>Sar</taxon>
        <taxon>Stramenopiles</taxon>
        <taxon>Oomycota</taxon>
        <taxon>Saprolegniomycetes</taxon>
        <taxon>Saprolegniales</taxon>
        <taxon>Achlyaceae</taxon>
        <taxon>Thraustotheca</taxon>
    </lineage>
</organism>
<evidence type="ECO:0000256" key="3">
    <source>
        <dbReference type="PROSITE-ProRule" id="PRU00023"/>
    </source>
</evidence>
<dbReference type="InterPro" id="IPR036770">
    <property type="entry name" value="Ankyrin_rpt-contain_sf"/>
</dbReference>
<dbReference type="SMART" id="SM00248">
    <property type="entry name" value="ANK"/>
    <property type="match status" value="2"/>
</dbReference>
<gene>
    <name evidence="4" type="ORF">THRCLA_20218</name>
</gene>
<evidence type="ECO:0000256" key="2">
    <source>
        <dbReference type="ARBA" id="ARBA00023043"/>
    </source>
</evidence>
<dbReference type="PROSITE" id="PS50297">
    <property type="entry name" value="ANK_REP_REGION"/>
    <property type="match status" value="1"/>
</dbReference>
<dbReference type="PROSITE" id="PS50088">
    <property type="entry name" value="ANK_REPEAT"/>
    <property type="match status" value="1"/>
</dbReference>
<feature type="repeat" description="ANK" evidence="3">
    <location>
        <begin position="34"/>
        <end position="66"/>
    </location>
</feature>
<evidence type="ECO:0000313" key="5">
    <source>
        <dbReference type="Proteomes" id="UP000243217"/>
    </source>
</evidence>
<evidence type="ECO:0000256" key="1">
    <source>
        <dbReference type="ARBA" id="ARBA00022737"/>
    </source>
</evidence>
<name>A0A1W0A9Y8_9STRA</name>
<proteinExistence type="predicted"/>
<keyword evidence="2 3" id="KW-0040">ANK repeat</keyword>
<dbReference type="SUPFAM" id="SSF48403">
    <property type="entry name" value="Ankyrin repeat"/>
    <property type="match status" value="1"/>
</dbReference>
<dbReference type="Proteomes" id="UP000243217">
    <property type="component" value="Unassembled WGS sequence"/>
</dbReference>